<evidence type="ECO:0000313" key="2">
    <source>
        <dbReference type="Proteomes" id="UP000030487"/>
    </source>
</evidence>
<evidence type="ECO:0008006" key="3">
    <source>
        <dbReference type="Google" id="ProtNLM"/>
    </source>
</evidence>
<protein>
    <recommendedName>
        <fullName evidence="3">Spore coat protein</fullName>
    </recommendedName>
</protein>
<evidence type="ECO:0000313" key="1">
    <source>
        <dbReference type="EMBL" id="KGR87331.1"/>
    </source>
</evidence>
<dbReference type="EMBL" id="JPVR01000067">
    <property type="protein sequence ID" value="KGR87331.1"/>
    <property type="molecule type" value="Genomic_DNA"/>
</dbReference>
<organism evidence="1 2">
    <name type="scientific">Lysinibacillus boronitolerans JCM 21713 = 10a = NBRC 103108</name>
    <dbReference type="NCBI Taxonomy" id="1294264"/>
    <lineage>
        <taxon>Bacteria</taxon>
        <taxon>Bacillati</taxon>
        <taxon>Bacillota</taxon>
        <taxon>Bacilli</taxon>
        <taxon>Bacillales</taxon>
        <taxon>Bacillaceae</taxon>
        <taxon>Lysinibacillus</taxon>
    </lineage>
</organism>
<gene>
    <name evidence="1" type="ORF">CD31_07295</name>
</gene>
<name>A0ABR4Y1Q0_9BACI</name>
<accession>A0ABR4Y1Q0</accession>
<sequence>MDGNRYLTRMDGEFNNYHKFSKCYCESKNVYFGHSPSVDHPIIIEEDSYKIKYYNSPQFEKKYQKQNQVKNHCQSCICSHLESFEPGTLVDVYLSDGIQFLGIYFIYLVPQSCCGYFLQIDDTVQPVIMDCQNIEAIRKACLDS</sequence>
<dbReference type="Proteomes" id="UP000030487">
    <property type="component" value="Unassembled WGS sequence"/>
</dbReference>
<keyword evidence="2" id="KW-1185">Reference proteome</keyword>
<dbReference type="RefSeq" id="WP_036076438.1">
    <property type="nucleotide sequence ID" value="NZ_AVCW01000015.1"/>
</dbReference>
<reference evidence="1 2" key="1">
    <citation type="submission" date="2014-02" db="EMBL/GenBank/DDBJ databases">
        <title>Draft genome sequence of Lysinibacillus boronitolerans NBRC 103108.</title>
        <authorList>
            <person name="Zhang F."/>
            <person name="Wang G."/>
            <person name="Zhang L."/>
        </authorList>
    </citation>
    <scope>NUCLEOTIDE SEQUENCE [LARGE SCALE GENOMIC DNA]</scope>
    <source>
        <strain evidence="1 2">NBRC 103108</strain>
    </source>
</reference>
<proteinExistence type="predicted"/>
<comment type="caution">
    <text evidence="1">The sequence shown here is derived from an EMBL/GenBank/DDBJ whole genome shotgun (WGS) entry which is preliminary data.</text>
</comment>